<name>D6Z8N3_SEGRD</name>
<comment type="subcellular location">
    <subcellularLocation>
        <location evidence="1">Membrane</location>
    </subcellularLocation>
</comment>
<evidence type="ECO:0000313" key="6">
    <source>
        <dbReference type="EMBL" id="ADG98313.1"/>
    </source>
</evidence>
<evidence type="ECO:0008006" key="8">
    <source>
        <dbReference type="Google" id="ProtNLM"/>
    </source>
</evidence>
<dbReference type="Pfam" id="PF04505">
    <property type="entry name" value="CD225"/>
    <property type="match status" value="1"/>
</dbReference>
<keyword evidence="4 5" id="KW-0472">Membrane</keyword>
<evidence type="ECO:0000256" key="4">
    <source>
        <dbReference type="ARBA" id="ARBA00023136"/>
    </source>
</evidence>
<dbReference type="EMBL" id="CP001958">
    <property type="protein sequence ID" value="ADG98313.1"/>
    <property type="molecule type" value="Genomic_DNA"/>
</dbReference>
<dbReference type="KEGG" id="srt:Srot_1853"/>
<feature type="transmembrane region" description="Helical" evidence="5">
    <location>
        <begin position="103"/>
        <end position="126"/>
    </location>
</feature>
<reference evidence="6 7" key="1">
    <citation type="journal article" date="2010" name="Stand. Genomic Sci.">
        <title>Complete genome sequence of Segniliparus rotundus type strain (CDC 1076).</title>
        <authorList>
            <person name="Sikorski J."/>
            <person name="Lapidus A."/>
            <person name="Copeland A."/>
            <person name="Misra M."/>
            <person name="Glavina Del Rio T."/>
            <person name="Nolan M."/>
            <person name="Lucas S."/>
            <person name="Chen F."/>
            <person name="Tice H."/>
            <person name="Cheng J.F."/>
            <person name="Jando M."/>
            <person name="Schneider S."/>
            <person name="Bruce D."/>
            <person name="Goodwin L."/>
            <person name="Pitluck S."/>
            <person name="Liolios K."/>
            <person name="Mikhailova N."/>
            <person name="Pati A."/>
            <person name="Ivanova N."/>
            <person name="Mavromatis K."/>
            <person name="Chen A."/>
            <person name="Palaniappan K."/>
            <person name="Chertkov O."/>
            <person name="Land M."/>
            <person name="Hauser L."/>
            <person name="Chang Y.J."/>
            <person name="Jeffries C.D."/>
            <person name="Brettin T."/>
            <person name="Detter J.C."/>
            <person name="Han C."/>
            <person name="Rohde M."/>
            <person name="Goker M."/>
            <person name="Bristow J."/>
            <person name="Eisen J.A."/>
            <person name="Markowitz V."/>
            <person name="Hugenholtz P."/>
            <person name="Kyrpides N.C."/>
            <person name="Klenk H.P."/>
        </authorList>
    </citation>
    <scope>NUCLEOTIDE SEQUENCE [LARGE SCALE GENOMIC DNA]</scope>
    <source>
        <strain evidence="7">ATCC BAA-972 / CDC 1076 / CIP 108378 / DSM 44985 / JCM 13578</strain>
    </source>
</reference>
<organism evidence="6 7">
    <name type="scientific">Segniliparus rotundus (strain ATCC BAA-972 / CDC 1076 / CIP 108378 / DSM 44985 / JCM 13578)</name>
    <dbReference type="NCBI Taxonomy" id="640132"/>
    <lineage>
        <taxon>Bacteria</taxon>
        <taxon>Bacillati</taxon>
        <taxon>Actinomycetota</taxon>
        <taxon>Actinomycetes</taxon>
        <taxon>Mycobacteriales</taxon>
        <taxon>Segniliparaceae</taxon>
        <taxon>Segniliparus</taxon>
    </lineage>
</organism>
<proteinExistence type="predicted"/>
<accession>D6Z8N3</accession>
<dbReference type="eggNOG" id="COG3087">
    <property type="taxonomic scope" value="Bacteria"/>
</dbReference>
<sequence length="143" mass="15349">MTDPSDPCQQPGHGQYPQYGQQPGYGHQPAYGQYPQYGQYPVPGQIVRIPDKHIGWVVAAFLLFLPTGIFALLESNKVDECWRRGDVAAAQRASENTKKIGQWTLYVSLAFYALSCVIACVVPLLFGVSLCGLGAVGAGSAGS</sequence>
<feature type="transmembrane region" description="Helical" evidence="5">
    <location>
        <begin position="53"/>
        <end position="73"/>
    </location>
</feature>
<dbReference type="InterPro" id="IPR051423">
    <property type="entry name" value="CD225/Dispanin"/>
</dbReference>
<keyword evidence="7" id="KW-1185">Reference proteome</keyword>
<dbReference type="PANTHER" id="PTHR14948:SF25">
    <property type="entry name" value="DUF4190 DOMAIN-CONTAINING PROTEIN"/>
    <property type="match status" value="1"/>
</dbReference>
<dbReference type="STRING" id="640132.Srot_1853"/>
<keyword evidence="3 5" id="KW-1133">Transmembrane helix</keyword>
<gene>
    <name evidence="6" type="ordered locus">Srot_1853</name>
</gene>
<dbReference type="HOGENOM" id="CLU_1804863_0_0_11"/>
<evidence type="ECO:0000256" key="1">
    <source>
        <dbReference type="ARBA" id="ARBA00004370"/>
    </source>
</evidence>
<evidence type="ECO:0000256" key="5">
    <source>
        <dbReference type="SAM" id="Phobius"/>
    </source>
</evidence>
<dbReference type="AlphaFoldDB" id="D6Z8N3"/>
<dbReference type="Proteomes" id="UP000002247">
    <property type="component" value="Chromosome"/>
</dbReference>
<dbReference type="GO" id="GO:0016020">
    <property type="term" value="C:membrane"/>
    <property type="evidence" value="ECO:0007669"/>
    <property type="project" value="UniProtKB-SubCell"/>
</dbReference>
<evidence type="ECO:0000256" key="2">
    <source>
        <dbReference type="ARBA" id="ARBA00022692"/>
    </source>
</evidence>
<evidence type="ECO:0000313" key="7">
    <source>
        <dbReference type="Proteomes" id="UP000002247"/>
    </source>
</evidence>
<dbReference type="OrthoDB" id="4775437at2"/>
<protein>
    <recommendedName>
        <fullName evidence="8">Interferon-induced transmembrane protein</fullName>
    </recommendedName>
</protein>
<evidence type="ECO:0000256" key="3">
    <source>
        <dbReference type="ARBA" id="ARBA00022989"/>
    </source>
</evidence>
<dbReference type="RefSeq" id="WP_013138766.1">
    <property type="nucleotide sequence ID" value="NC_014168.1"/>
</dbReference>
<keyword evidence="2 5" id="KW-0812">Transmembrane</keyword>
<dbReference type="InterPro" id="IPR007593">
    <property type="entry name" value="CD225/Dispanin_fam"/>
</dbReference>
<dbReference type="PANTHER" id="PTHR14948">
    <property type="entry name" value="NG5"/>
    <property type="match status" value="1"/>
</dbReference>